<evidence type="ECO:0000256" key="2">
    <source>
        <dbReference type="ARBA" id="ARBA00022491"/>
    </source>
</evidence>
<accession>A0A2V2YZP9</accession>
<dbReference type="AlphaFoldDB" id="A0A2V2YZP9"/>
<dbReference type="GO" id="GO:0045947">
    <property type="term" value="P:negative regulation of translational initiation"/>
    <property type="evidence" value="ECO:0007669"/>
    <property type="project" value="UniProtKB-UniRule"/>
</dbReference>
<comment type="caution">
    <text evidence="6">The sequence shown here is derived from an EMBL/GenBank/DDBJ whole genome shotgun (WGS) entry which is preliminary data.</text>
</comment>
<dbReference type="GO" id="GO:0044781">
    <property type="term" value="P:bacterial-type flagellum organization"/>
    <property type="evidence" value="ECO:0007669"/>
    <property type="project" value="UniProtKB-KW"/>
</dbReference>
<sequence length="78" mass="8602">MLVLSRKKGETIMIGSDIELTVLEVSADGVRIGITAPKEVGVLRKELYLTTATSNQESLKPELSIAELTKQYKILKNK</sequence>
<dbReference type="GO" id="GO:1902208">
    <property type="term" value="P:regulation of bacterial-type flagellum assembly"/>
    <property type="evidence" value="ECO:0007669"/>
    <property type="project" value="UniProtKB-UniRule"/>
</dbReference>
<dbReference type="GO" id="GO:0048027">
    <property type="term" value="F:mRNA 5'-UTR binding"/>
    <property type="evidence" value="ECO:0007669"/>
    <property type="project" value="UniProtKB-UniRule"/>
</dbReference>
<dbReference type="Pfam" id="PF02599">
    <property type="entry name" value="CsrA"/>
    <property type="match status" value="1"/>
</dbReference>
<evidence type="ECO:0000313" key="7">
    <source>
        <dbReference type="Proteomes" id="UP000246635"/>
    </source>
</evidence>
<keyword evidence="2 5" id="KW-0678">Repressor</keyword>
<dbReference type="Proteomes" id="UP000246635">
    <property type="component" value="Unassembled WGS sequence"/>
</dbReference>
<keyword evidence="5" id="KW-1005">Bacterial flagellum biogenesis</keyword>
<evidence type="ECO:0000313" key="6">
    <source>
        <dbReference type="EMBL" id="PWW08355.1"/>
    </source>
</evidence>
<evidence type="ECO:0000256" key="3">
    <source>
        <dbReference type="ARBA" id="ARBA00022845"/>
    </source>
</evidence>
<dbReference type="GO" id="GO:0005829">
    <property type="term" value="C:cytosol"/>
    <property type="evidence" value="ECO:0007669"/>
    <property type="project" value="TreeGrafter"/>
</dbReference>
<dbReference type="HAMAP" id="MF_00167">
    <property type="entry name" value="CsrA"/>
    <property type="match status" value="1"/>
</dbReference>
<keyword evidence="7" id="KW-1185">Reference proteome</keyword>
<evidence type="ECO:0000256" key="4">
    <source>
        <dbReference type="ARBA" id="ARBA00022884"/>
    </source>
</evidence>
<dbReference type="RefSeq" id="WP_110041900.1">
    <property type="nucleotide sequence ID" value="NZ_CP054613.1"/>
</dbReference>
<dbReference type="GO" id="GO:0006109">
    <property type="term" value="P:regulation of carbohydrate metabolic process"/>
    <property type="evidence" value="ECO:0007669"/>
    <property type="project" value="InterPro"/>
</dbReference>
<dbReference type="NCBIfam" id="TIGR00202">
    <property type="entry name" value="csrA"/>
    <property type="match status" value="1"/>
</dbReference>
<dbReference type="Gene3D" id="2.60.40.4380">
    <property type="entry name" value="Translational regulator CsrA"/>
    <property type="match status" value="1"/>
</dbReference>
<dbReference type="InterPro" id="IPR003751">
    <property type="entry name" value="CsrA"/>
</dbReference>
<evidence type="ECO:0000256" key="1">
    <source>
        <dbReference type="ARBA" id="ARBA00022490"/>
    </source>
</evidence>
<dbReference type="GO" id="GO:0006402">
    <property type="term" value="P:mRNA catabolic process"/>
    <property type="evidence" value="ECO:0007669"/>
    <property type="project" value="InterPro"/>
</dbReference>
<keyword evidence="1 5" id="KW-0963">Cytoplasm</keyword>
<gene>
    <name evidence="5" type="primary">csrA</name>
    <name evidence="6" type="ORF">DFQ01_10176</name>
</gene>
<proteinExistence type="inferred from homology"/>
<dbReference type="EMBL" id="QGTQ01000001">
    <property type="protein sequence ID" value="PWW08355.1"/>
    <property type="molecule type" value="Genomic_DNA"/>
</dbReference>
<organism evidence="6 7">
    <name type="scientific">Paenibacillus cellulosilyticus</name>
    <dbReference type="NCBI Taxonomy" id="375489"/>
    <lineage>
        <taxon>Bacteria</taxon>
        <taxon>Bacillati</taxon>
        <taxon>Bacillota</taxon>
        <taxon>Bacilli</taxon>
        <taxon>Bacillales</taxon>
        <taxon>Paenibacillaceae</taxon>
        <taxon>Paenibacillus</taxon>
    </lineage>
</organism>
<dbReference type="OrthoDB" id="9809061at2"/>
<dbReference type="PANTHER" id="PTHR34984:SF1">
    <property type="entry name" value="CARBON STORAGE REGULATOR"/>
    <property type="match status" value="1"/>
</dbReference>
<dbReference type="NCBIfam" id="NF002469">
    <property type="entry name" value="PRK01712.1"/>
    <property type="match status" value="1"/>
</dbReference>
<keyword evidence="4 5" id="KW-0694">RNA-binding</keyword>
<comment type="subunit">
    <text evidence="5">Homodimer; the beta-strands of each monomer intercalate to form a hydrophobic core, while the alpha-helices form wings that extend away from the core.</text>
</comment>
<comment type="subcellular location">
    <subcellularLocation>
        <location evidence="5">Cytoplasm</location>
    </subcellularLocation>
</comment>
<protein>
    <recommendedName>
        <fullName evidence="5">Translational regulator CsrA</fullName>
    </recommendedName>
</protein>
<reference evidence="6 7" key="1">
    <citation type="submission" date="2018-05" db="EMBL/GenBank/DDBJ databases">
        <title>Genomic Encyclopedia of Type Strains, Phase III (KMG-III): the genomes of soil and plant-associated and newly described type strains.</title>
        <authorList>
            <person name="Whitman W."/>
        </authorList>
    </citation>
    <scope>NUCLEOTIDE SEQUENCE [LARGE SCALE GENOMIC DNA]</scope>
    <source>
        <strain evidence="6 7">CECT 5696</strain>
    </source>
</reference>
<dbReference type="FunFam" id="2.60.40.4380:FF:000002">
    <property type="entry name" value="Translational regulator CsrA"/>
    <property type="match status" value="1"/>
</dbReference>
<keyword evidence="3 5" id="KW-0810">Translation regulation</keyword>
<comment type="function">
    <text evidence="5">A translational regulator that binds mRNA to regulate translation initiation and/or mRNA stability. Usually binds in the 5'-UTR at or near the Shine-Dalgarno sequence preventing ribosome-binding, thus repressing translation. Its main target seems to be the major flagellin gene, while its function is anatagonized by FliW.</text>
</comment>
<evidence type="ECO:0000256" key="5">
    <source>
        <dbReference type="HAMAP-Rule" id="MF_00167"/>
    </source>
</evidence>
<name>A0A2V2YZP9_9BACL</name>
<dbReference type="SUPFAM" id="SSF117130">
    <property type="entry name" value="CsrA-like"/>
    <property type="match status" value="1"/>
</dbReference>
<comment type="similarity">
    <text evidence="5">Belongs to the CsrA/RsmA family.</text>
</comment>
<dbReference type="InterPro" id="IPR036107">
    <property type="entry name" value="CsrA_sf"/>
</dbReference>
<dbReference type="PANTHER" id="PTHR34984">
    <property type="entry name" value="CARBON STORAGE REGULATOR"/>
    <property type="match status" value="1"/>
</dbReference>